<dbReference type="Proteomes" id="UP000467130">
    <property type="component" value="Chromosome"/>
</dbReference>
<reference evidence="1 2" key="1">
    <citation type="journal article" date="2019" name="Emerg. Microbes Infect.">
        <title>Comprehensive subspecies identification of 175 nontuberculous mycobacteria species based on 7547 genomic profiles.</title>
        <authorList>
            <person name="Matsumoto Y."/>
            <person name="Kinjo T."/>
            <person name="Motooka D."/>
            <person name="Nabeya D."/>
            <person name="Jung N."/>
            <person name="Uechi K."/>
            <person name="Horii T."/>
            <person name="Iida T."/>
            <person name="Fujita J."/>
            <person name="Nakamura S."/>
        </authorList>
    </citation>
    <scope>NUCLEOTIDE SEQUENCE [LARGE SCALE GENOMIC DNA]</scope>
    <source>
        <strain evidence="1 2">JCM 17783</strain>
    </source>
</reference>
<dbReference type="AlphaFoldDB" id="A0A7I7Q422"/>
<name>A0A7I7Q422_9MYCO</name>
<evidence type="ECO:0000313" key="1">
    <source>
        <dbReference type="EMBL" id="BBY20861.1"/>
    </source>
</evidence>
<gene>
    <name evidence="1" type="ORF">MSTO_10660</name>
</gene>
<organism evidence="1 2">
    <name type="scientific">Mycobacterium stomatepiae</name>
    <dbReference type="NCBI Taxonomy" id="470076"/>
    <lineage>
        <taxon>Bacteria</taxon>
        <taxon>Bacillati</taxon>
        <taxon>Actinomycetota</taxon>
        <taxon>Actinomycetes</taxon>
        <taxon>Mycobacteriales</taxon>
        <taxon>Mycobacteriaceae</taxon>
        <taxon>Mycobacterium</taxon>
        <taxon>Mycobacterium simiae complex</taxon>
    </lineage>
</organism>
<dbReference type="EMBL" id="AP022587">
    <property type="protein sequence ID" value="BBY20861.1"/>
    <property type="molecule type" value="Genomic_DNA"/>
</dbReference>
<protein>
    <submittedName>
        <fullName evidence="1">Uncharacterized protein</fullName>
    </submittedName>
</protein>
<accession>A0A7I7Q422</accession>
<dbReference type="KEGG" id="msto:MSTO_10660"/>
<keyword evidence="2" id="KW-1185">Reference proteome</keyword>
<sequence length="177" mass="19558">MRADHLELAAGAHDLIDRAVFRMRDDWVLGGESHVPRVEARTDKCGDAGLRIDSMTSSSELVAVDLTEREREFIQQALEQWALSAADAPFPVQILGLSTWDEFGDLTVRLKRAVTDGESLTDLDWARALFLTEITWASDLVGAGLDFATVTGFSDTEAVSLLRGLQRRRKIGGRTRA</sequence>
<evidence type="ECO:0000313" key="2">
    <source>
        <dbReference type="Proteomes" id="UP000467130"/>
    </source>
</evidence>
<proteinExistence type="predicted"/>